<evidence type="ECO:0000256" key="1">
    <source>
        <dbReference type="SAM" id="MobiDB-lite"/>
    </source>
</evidence>
<dbReference type="Proteomes" id="UP000001292">
    <property type="component" value="Unassembled WGS sequence"/>
</dbReference>
<sequence length="75" mass="8030">MAHGHGTHGGHGGHGELQLHHHHGGALGSPSAMMSQMIGGSGKLLPFNNQANAVYEVHDWWQEQVLCPQTSDDEI</sequence>
<name>B4IGC6_DROSE</name>
<dbReference type="HOGENOM" id="CLU_2673745_0_0_1"/>
<accession>B4IGC6</accession>
<gene>
    <name evidence="2" type="primary">Dsec\GM17672</name>
    <name evidence="2" type="ORF">Dsec_GM17672</name>
</gene>
<proteinExistence type="predicted"/>
<reference evidence="2 3" key="1">
    <citation type="journal article" date="2007" name="Nature">
        <title>Evolution of genes and genomes on the Drosophila phylogeny.</title>
        <authorList>
            <consortium name="Drosophila 12 Genomes Consortium"/>
            <person name="Clark A.G."/>
            <person name="Eisen M.B."/>
            <person name="Smith D.R."/>
            <person name="Bergman C.M."/>
            <person name="Oliver B."/>
            <person name="Markow T.A."/>
            <person name="Kaufman T.C."/>
            <person name="Kellis M."/>
            <person name="Gelbart W."/>
            <person name="Iyer V.N."/>
            <person name="Pollard D.A."/>
            <person name="Sackton T.B."/>
            <person name="Larracuente A.M."/>
            <person name="Singh N.D."/>
            <person name="Abad J.P."/>
            <person name="Abt D.N."/>
            <person name="Adryan B."/>
            <person name="Aguade M."/>
            <person name="Akashi H."/>
            <person name="Anderson W.W."/>
            <person name="Aquadro C.F."/>
            <person name="Ardell D.H."/>
            <person name="Arguello R."/>
            <person name="Artieri C.G."/>
            <person name="Barbash D.A."/>
            <person name="Barker D."/>
            <person name="Barsanti P."/>
            <person name="Batterham P."/>
            <person name="Batzoglou S."/>
            <person name="Begun D."/>
            <person name="Bhutkar A."/>
            <person name="Blanco E."/>
            <person name="Bosak S.A."/>
            <person name="Bradley R.K."/>
            <person name="Brand A.D."/>
            <person name="Brent M.R."/>
            <person name="Brooks A.N."/>
            <person name="Brown R.H."/>
            <person name="Butlin R.K."/>
            <person name="Caggese C."/>
            <person name="Calvi B.R."/>
            <person name="Bernardo de Carvalho A."/>
            <person name="Caspi A."/>
            <person name="Castrezana S."/>
            <person name="Celniker S.E."/>
            <person name="Chang J.L."/>
            <person name="Chapple C."/>
            <person name="Chatterji S."/>
            <person name="Chinwalla A."/>
            <person name="Civetta A."/>
            <person name="Clifton S.W."/>
            <person name="Comeron J.M."/>
            <person name="Costello J.C."/>
            <person name="Coyne J.A."/>
            <person name="Daub J."/>
            <person name="David R.G."/>
            <person name="Delcher A.L."/>
            <person name="Delehaunty K."/>
            <person name="Do C.B."/>
            <person name="Ebling H."/>
            <person name="Edwards K."/>
            <person name="Eickbush T."/>
            <person name="Evans J.D."/>
            <person name="Filipski A."/>
            <person name="Findeiss S."/>
            <person name="Freyhult E."/>
            <person name="Fulton L."/>
            <person name="Fulton R."/>
            <person name="Garcia A.C."/>
            <person name="Gardiner A."/>
            <person name="Garfield D.A."/>
            <person name="Garvin B.E."/>
            <person name="Gibson G."/>
            <person name="Gilbert D."/>
            <person name="Gnerre S."/>
            <person name="Godfrey J."/>
            <person name="Good R."/>
            <person name="Gotea V."/>
            <person name="Gravely B."/>
            <person name="Greenberg A.J."/>
            <person name="Griffiths-Jones S."/>
            <person name="Gross S."/>
            <person name="Guigo R."/>
            <person name="Gustafson E.A."/>
            <person name="Haerty W."/>
            <person name="Hahn M.W."/>
            <person name="Halligan D.L."/>
            <person name="Halpern A.L."/>
            <person name="Halter G.M."/>
            <person name="Han M.V."/>
            <person name="Heger A."/>
            <person name="Hillier L."/>
            <person name="Hinrichs A.S."/>
            <person name="Holmes I."/>
            <person name="Hoskins R.A."/>
            <person name="Hubisz M.J."/>
            <person name="Hultmark D."/>
            <person name="Huntley M.A."/>
            <person name="Jaffe D.B."/>
            <person name="Jagadeeshan S."/>
            <person name="Jeck W.R."/>
            <person name="Johnson J."/>
            <person name="Jones C.D."/>
            <person name="Jordan W.C."/>
            <person name="Karpen G.H."/>
            <person name="Kataoka E."/>
            <person name="Keightley P.D."/>
            <person name="Kheradpour P."/>
            <person name="Kirkness E.F."/>
            <person name="Koerich L.B."/>
            <person name="Kristiansen K."/>
            <person name="Kudrna D."/>
            <person name="Kulathinal R.J."/>
            <person name="Kumar S."/>
            <person name="Kwok R."/>
            <person name="Lander E."/>
            <person name="Langley C.H."/>
            <person name="Lapoint R."/>
            <person name="Lazzaro B.P."/>
            <person name="Lee S.J."/>
            <person name="Levesque L."/>
            <person name="Li R."/>
            <person name="Lin C.F."/>
            <person name="Lin M.F."/>
            <person name="Lindblad-Toh K."/>
            <person name="Llopart A."/>
            <person name="Long M."/>
            <person name="Low L."/>
            <person name="Lozovsky E."/>
            <person name="Lu J."/>
            <person name="Luo M."/>
            <person name="Machado C.A."/>
            <person name="Makalowski W."/>
            <person name="Marzo M."/>
            <person name="Matsuda M."/>
            <person name="Matzkin L."/>
            <person name="McAllister B."/>
            <person name="McBride C.S."/>
            <person name="McKernan B."/>
            <person name="McKernan K."/>
            <person name="Mendez-Lago M."/>
            <person name="Minx P."/>
            <person name="Mollenhauer M.U."/>
            <person name="Montooth K."/>
            <person name="Mount S.M."/>
            <person name="Mu X."/>
            <person name="Myers E."/>
            <person name="Negre B."/>
            <person name="Newfeld S."/>
            <person name="Nielsen R."/>
            <person name="Noor M.A."/>
            <person name="O'Grady P."/>
            <person name="Pachter L."/>
            <person name="Papaceit M."/>
            <person name="Parisi M.J."/>
            <person name="Parisi M."/>
            <person name="Parts L."/>
            <person name="Pedersen J.S."/>
            <person name="Pesole G."/>
            <person name="Phillippy A.M."/>
            <person name="Ponting C.P."/>
            <person name="Pop M."/>
            <person name="Porcelli D."/>
            <person name="Powell J.R."/>
            <person name="Prohaska S."/>
            <person name="Pruitt K."/>
            <person name="Puig M."/>
            <person name="Quesneville H."/>
            <person name="Ram K.R."/>
            <person name="Rand D."/>
            <person name="Rasmussen M.D."/>
            <person name="Reed L.K."/>
            <person name="Reenan R."/>
            <person name="Reily A."/>
            <person name="Remington K.A."/>
            <person name="Rieger T.T."/>
            <person name="Ritchie M.G."/>
            <person name="Robin C."/>
            <person name="Rogers Y.H."/>
            <person name="Rohde C."/>
            <person name="Rozas J."/>
            <person name="Rubenfield M.J."/>
            <person name="Ruiz A."/>
            <person name="Russo S."/>
            <person name="Salzberg S.L."/>
            <person name="Sanchez-Gracia A."/>
            <person name="Saranga D.J."/>
            <person name="Sato H."/>
            <person name="Schaeffer S.W."/>
            <person name="Schatz M.C."/>
            <person name="Schlenke T."/>
            <person name="Schwartz R."/>
            <person name="Segarra C."/>
            <person name="Singh R.S."/>
            <person name="Sirot L."/>
            <person name="Sirota M."/>
            <person name="Sisneros N.B."/>
            <person name="Smith C.D."/>
            <person name="Smith T.F."/>
            <person name="Spieth J."/>
            <person name="Stage D.E."/>
            <person name="Stark A."/>
            <person name="Stephan W."/>
            <person name="Strausberg R.L."/>
            <person name="Strempel S."/>
            <person name="Sturgill D."/>
            <person name="Sutton G."/>
            <person name="Sutton G.G."/>
            <person name="Tao W."/>
            <person name="Teichmann S."/>
            <person name="Tobari Y.N."/>
            <person name="Tomimura Y."/>
            <person name="Tsolas J.M."/>
            <person name="Valente V.L."/>
            <person name="Venter E."/>
            <person name="Venter J.C."/>
            <person name="Vicario S."/>
            <person name="Vieira F.G."/>
            <person name="Vilella A.J."/>
            <person name="Villasante A."/>
            <person name="Walenz B."/>
            <person name="Wang J."/>
            <person name="Wasserman M."/>
            <person name="Watts T."/>
            <person name="Wilson D."/>
            <person name="Wilson R.K."/>
            <person name="Wing R.A."/>
            <person name="Wolfner M.F."/>
            <person name="Wong A."/>
            <person name="Wong G.K."/>
            <person name="Wu C.I."/>
            <person name="Wu G."/>
            <person name="Yamamoto D."/>
            <person name="Yang H.P."/>
            <person name="Yang S.P."/>
            <person name="Yorke J.A."/>
            <person name="Yoshida K."/>
            <person name="Zdobnov E."/>
            <person name="Zhang P."/>
            <person name="Zhang Y."/>
            <person name="Zimin A.V."/>
            <person name="Baldwin J."/>
            <person name="Abdouelleil A."/>
            <person name="Abdulkadir J."/>
            <person name="Abebe A."/>
            <person name="Abera B."/>
            <person name="Abreu J."/>
            <person name="Acer S.C."/>
            <person name="Aftuck L."/>
            <person name="Alexander A."/>
            <person name="An P."/>
            <person name="Anderson E."/>
            <person name="Anderson S."/>
            <person name="Arachi H."/>
            <person name="Azer M."/>
            <person name="Bachantsang P."/>
            <person name="Barry A."/>
            <person name="Bayul T."/>
            <person name="Berlin A."/>
            <person name="Bessette D."/>
            <person name="Bloom T."/>
            <person name="Blye J."/>
            <person name="Boguslavskiy L."/>
            <person name="Bonnet C."/>
            <person name="Boukhgalter B."/>
            <person name="Bourzgui I."/>
            <person name="Brown A."/>
            <person name="Cahill P."/>
            <person name="Channer S."/>
            <person name="Cheshatsang Y."/>
            <person name="Chuda L."/>
            <person name="Citroen M."/>
            <person name="Collymore A."/>
            <person name="Cooke P."/>
            <person name="Costello M."/>
            <person name="D'Aco K."/>
            <person name="Daza R."/>
            <person name="De Haan G."/>
            <person name="DeGray S."/>
            <person name="DeMaso C."/>
            <person name="Dhargay N."/>
            <person name="Dooley K."/>
            <person name="Dooley E."/>
            <person name="Doricent M."/>
            <person name="Dorje P."/>
            <person name="Dorjee K."/>
            <person name="Dupes A."/>
            <person name="Elong R."/>
            <person name="Falk J."/>
            <person name="Farina A."/>
            <person name="Faro S."/>
            <person name="Ferguson D."/>
            <person name="Fisher S."/>
            <person name="Foley C.D."/>
            <person name="Franke A."/>
            <person name="Friedrich D."/>
            <person name="Gadbois L."/>
            <person name="Gearin G."/>
            <person name="Gearin C.R."/>
            <person name="Giannoukos G."/>
            <person name="Goode T."/>
            <person name="Graham J."/>
            <person name="Grandbois E."/>
            <person name="Grewal S."/>
            <person name="Gyaltsen K."/>
            <person name="Hafez N."/>
            <person name="Hagos B."/>
            <person name="Hall J."/>
            <person name="Henson C."/>
            <person name="Hollinger A."/>
            <person name="Honan T."/>
            <person name="Huard M.D."/>
            <person name="Hughes L."/>
            <person name="Hurhula B."/>
            <person name="Husby M.E."/>
            <person name="Kamat A."/>
            <person name="Kanga B."/>
            <person name="Kashin S."/>
            <person name="Khazanovich D."/>
            <person name="Kisner P."/>
            <person name="Lance K."/>
            <person name="Lara M."/>
            <person name="Lee W."/>
            <person name="Lennon N."/>
            <person name="Letendre F."/>
            <person name="LeVine R."/>
            <person name="Lipovsky A."/>
            <person name="Liu X."/>
            <person name="Liu J."/>
            <person name="Liu S."/>
            <person name="Lokyitsang T."/>
            <person name="Lokyitsang Y."/>
            <person name="Lubonja R."/>
            <person name="Lui A."/>
            <person name="MacDonald P."/>
            <person name="Magnisalis V."/>
            <person name="Maru K."/>
            <person name="Matthews C."/>
            <person name="McCusker W."/>
            <person name="McDonough S."/>
            <person name="Mehta T."/>
            <person name="Meldrim J."/>
            <person name="Meneus L."/>
            <person name="Mihai O."/>
            <person name="Mihalev A."/>
            <person name="Mihova T."/>
            <person name="Mittelman R."/>
            <person name="Mlenga V."/>
            <person name="Montmayeur A."/>
            <person name="Mulrain L."/>
            <person name="Navidi A."/>
            <person name="Naylor J."/>
            <person name="Negash T."/>
            <person name="Nguyen T."/>
            <person name="Nguyen N."/>
            <person name="Nicol R."/>
            <person name="Norbu C."/>
            <person name="Norbu N."/>
            <person name="Novod N."/>
            <person name="O'Neill B."/>
            <person name="Osman S."/>
            <person name="Markiewicz E."/>
            <person name="Oyono O.L."/>
            <person name="Patti C."/>
            <person name="Phunkhang P."/>
            <person name="Pierre F."/>
            <person name="Priest M."/>
            <person name="Raghuraman S."/>
            <person name="Rege F."/>
            <person name="Reyes R."/>
            <person name="Rise C."/>
            <person name="Rogov P."/>
            <person name="Ross K."/>
            <person name="Ryan E."/>
            <person name="Settipalli S."/>
            <person name="Shea T."/>
            <person name="Sherpa N."/>
            <person name="Shi L."/>
            <person name="Shih D."/>
            <person name="Sparrow T."/>
            <person name="Spaulding J."/>
            <person name="Stalker J."/>
            <person name="Stange-Thomann N."/>
            <person name="Stavropoulos S."/>
            <person name="Stone C."/>
            <person name="Strader C."/>
            <person name="Tesfaye S."/>
            <person name="Thomson T."/>
            <person name="Thoulutsang Y."/>
            <person name="Thoulutsang D."/>
            <person name="Topham K."/>
            <person name="Topping I."/>
            <person name="Tsamla T."/>
            <person name="Vassiliev H."/>
            <person name="Vo A."/>
            <person name="Wangchuk T."/>
            <person name="Wangdi T."/>
            <person name="Weiand M."/>
            <person name="Wilkinson J."/>
            <person name="Wilson A."/>
            <person name="Yadav S."/>
            <person name="Young G."/>
            <person name="Yu Q."/>
            <person name="Zembek L."/>
            <person name="Zhong D."/>
            <person name="Zimmer A."/>
            <person name="Zwirko Z."/>
            <person name="Jaffe D.B."/>
            <person name="Alvarez P."/>
            <person name="Brockman W."/>
            <person name="Butler J."/>
            <person name="Chin C."/>
            <person name="Gnerre S."/>
            <person name="Grabherr M."/>
            <person name="Kleber M."/>
            <person name="Mauceli E."/>
            <person name="MacCallum I."/>
        </authorList>
    </citation>
    <scope>NUCLEOTIDE SEQUENCE [LARGE SCALE GENOMIC DNA]</scope>
    <source>
        <strain evidence="3">Rob3c / Tucson 14021-0248.25</strain>
    </source>
</reference>
<dbReference type="STRING" id="7238.B4IGC6"/>
<dbReference type="EMBL" id="CH480835">
    <property type="protein sequence ID" value="EDW48860.1"/>
    <property type="molecule type" value="Genomic_DNA"/>
</dbReference>
<dbReference type="AlphaFoldDB" id="B4IGC6"/>
<feature type="region of interest" description="Disordered" evidence="1">
    <location>
        <begin position="1"/>
        <end position="35"/>
    </location>
</feature>
<keyword evidence="3" id="KW-1185">Reference proteome</keyword>
<protein>
    <submittedName>
        <fullName evidence="2">GM17672</fullName>
    </submittedName>
</protein>
<evidence type="ECO:0000313" key="3">
    <source>
        <dbReference type="Proteomes" id="UP000001292"/>
    </source>
</evidence>
<evidence type="ECO:0000313" key="2">
    <source>
        <dbReference type="EMBL" id="EDW48860.1"/>
    </source>
</evidence>
<organism evidence="3">
    <name type="scientific">Drosophila sechellia</name>
    <name type="common">Fruit fly</name>
    <dbReference type="NCBI Taxonomy" id="7238"/>
    <lineage>
        <taxon>Eukaryota</taxon>
        <taxon>Metazoa</taxon>
        <taxon>Ecdysozoa</taxon>
        <taxon>Arthropoda</taxon>
        <taxon>Hexapoda</taxon>
        <taxon>Insecta</taxon>
        <taxon>Pterygota</taxon>
        <taxon>Neoptera</taxon>
        <taxon>Endopterygota</taxon>
        <taxon>Diptera</taxon>
        <taxon>Brachycera</taxon>
        <taxon>Muscomorpha</taxon>
        <taxon>Ephydroidea</taxon>
        <taxon>Drosophilidae</taxon>
        <taxon>Drosophila</taxon>
        <taxon>Sophophora</taxon>
    </lineage>
</organism>